<dbReference type="InterPro" id="IPR050599">
    <property type="entry name" value="VDCC_alpha-1_subunit"/>
</dbReference>
<keyword evidence="6 24" id="KW-0812">Transmembrane</keyword>
<feature type="transmembrane region" description="Helical" evidence="24">
    <location>
        <begin position="663"/>
        <end position="683"/>
    </location>
</feature>
<feature type="transmembrane region" description="Helical" evidence="24">
    <location>
        <begin position="367"/>
        <end position="388"/>
    </location>
</feature>
<feature type="transmembrane region" description="Helical" evidence="24">
    <location>
        <begin position="1507"/>
        <end position="1528"/>
    </location>
</feature>
<evidence type="ECO:0000256" key="12">
    <source>
        <dbReference type="ARBA" id="ARBA00022989"/>
    </source>
</evidence>
<evidence type="ECO:0000256" key="16">
    <source>
        <dbReference type="ARBA" id="ARBA00023303"/>
    </source>
</evidence>
<protein>
    <recommendedName>
        <fullName evidence="21">Voltage-dependent T-type calcium channel subunit alpha-1H</fullName>
    </recommendedName>
    <alternativeName>
        <fullName evidence="22">Voltage-gated calcium channel subunit alpha Cav3.2</fullName>
    </alternativeName>
</protein>
<comment type="similarity">
    <text evidence="19">Belongs to the calcium channel alpha-1 subunit (TC 1.A.1.11) family. CACNA1H subfamily.</text>
</comment>
<sequence length="2109" mass="235727">MTDGEVRPPGPHLDSDPVKVPMSASDRGPGEGENPGGEEGEEEGSSTGNAPAGSSGSSGQDHAPDLVVDDEEQVLYPGLAPVVFFCVKQTTRPRSWCLRMVCNPYPFMLVILLNCVTLGLFQPCEDIRCQSQWCAILQAFDDFIFAFFAVEMVIKMVALGIFGPKCYLGDTWNRLDFFIVMAGMLEYSLDGHNTSLSAIRTVRVLRPLRAINRVPSMRILVTLLLDTLPMLGNVLLLCFFVFFIFGIVGVQLWAGLLRNRCFLEDDFRRTHNLSFLSPYYKHEETEDTPFICSSVRDNGMLRCHNVPPLKEAGVECHLGVAPSNHTEEGPVATSAAGCINWNQYYNVCRPGELNPHKGAVSFDNIGYAWIAIFQVITLEGWVDIMYYVMDAHSFYNFIYFILLIIVGSFFMINLCLVVIATQFSETKQRENQLMQEQRARFLSNDSTLASFSEPGTCYEELLKYVGHLYRKLKRRALRVYGRWKTKRRKKVNPNSAGGEARRWRGRRSNGRHGRSVQHLVQHHQHQPYHHHYPLSNGTLVPCKGLHLPAGGTTPSWLQLETIGCPYCDRREPGNTDSDGSEGEAVLEFTRDPGRKWGGAHGGRRSAIRHWDKFQTKLRRIAESKYFNRGIMIAILVNTLSMGIEYHQQPDELTDILEISNVVFTSMFALEMVLKLLAFSIVGYIRNPYNIFDGIIVIISVWEILSQAEGGLSVLRTFRLLRVLKLVRFLPALRRQLVVLMKTMDNVATFCMLLMLFIFIFSILGMHLFGCKFSLRTENGDTIPDRKNFDSLLWAIVTVFQILTQEDWNVVLYNGMASTTPWAALYFVALMSFGNYVLFNLLVAILVEGFQAEGDANKSDASEDKLSVTCQEEEKQMEIHTSETRTCFLMMVANGHMEPSGCIPTPTIMRTAATPTPTPKGSLGAESTQGFDDSRRGSGASIDPHVCVQRSLSSHPSSPSAPRGAGSSWGSRRSSWNSLSRAPSLKRRDTSGERESLLSGDGRGSLDDSDGEGGVPGGTPPPHVSTVAAGPRSWGDLNPPDSLFLHNCQHEHVSLLVSLVVSVHLPDLPPPPGPFQSCAFRLRKFLESFRPRWCIERAEWSLYAFSPHNQFRRACQRLISHRMFDHVVLLFIFLNCITIALERPDIPAHSTERVFLSVSNYVFTVIFVAEMAVKVVALGFCAGKGSYLRSSWNVLDGALVFVSIVDVLVLLASAGGNRILGILRVLRLLRTLRPLRVISRAPGLKLVVETLITSLRPIGNIVLICCAFFIVFGILGVQLFKGKFYHCEGADVRNISNKSECLQARYRWVQRKYNFDNLGQALMALFVLSSKDGWVNIMYDGLDAVGVDQQPVRNHNPWMLLYFISFLLIVSFFVLNMFVGVVVENFHKCRQDQEEEEARRREEKQMRRLNRRRRKAQQQPYYANYSPVRLYIHTLCTNHYLDIFITIIIAVNVVTMSLEHYNQPRYLEEALKYCNYFFTVVFVLEALLKFVAFGFRRFFKDRWNQLDLAIILLSILGIILEEIEISAALPMNPTIIRIMRVLRIARVLKLLKMATGMRALLDTVVQALPQVGNLGLLFMLLFFIYAALGVELFGKLECTDENPCEGLSRHATFENFGMAFLTLFRISTGDNWNGIMKDTLRECQSEKHCLSYLPYISPLYFVTFVLIAQFVLVNVVVAVLMKHLEESNKEAREDGELDVDTEAETTLQEPVSTECYTFSSLSLQKVSVSRMHSLPNDSYMFRPVRPTSAPQTLPEDDPGGQSHHLGNISPLGITLGGVRPMTSAKPIRPPPRPSSGGSRSLRRQVRLERHRSLHLRVPVSESLVPPSPTPEGHGFARLRASSAVPFERRSLPCRPSRPNDLPPGLVDLEDEEVWHINSSARSLVGVGQPVTRSHSLSPCAAPDAKLPVPPKSGSAAHLPACGAKDKDLRKFYSVDAHGFLAKPSWAEDTRRHSIEICLPADDGQGATPRTPPPRRPAGPRKKKMSPPCVPTEPPVASLAVPPESSTLLRRRTPSCEAYPQDAAEPAPPADPLPVRRDQLSFDQSDLSSLSSTSEVLSDSEASAGSPSCGRGQNGGLPEPTETCSARSPLRKRGPVRAAGSGKEDRDNAQA</sequence>
<feature type="transmembrane region" description="Helical" evidence="24">
    <location>
        <begin position="823"/>
        <end position="846"/>
    </location>
</feature>
<evidence type="ECO:0000256" key="14">
    <source>
        <dbReference type="ARBA" id="ARBA00023136"/>
    </source>
</evidence>
<evidence type="ECO:0000256" key="21">
    <source>
        <dbReference type="ARBA" id="ARBA00069349"/>
    </source>
</evidence>
<feature type="transmembrane region" description="Helical" evidence="24">
    <location>
        <begin position="1658"/>
        <end position="1680"/>
    </location>
</feature>
<dbReference type="FunFam" id="1.20.120.350:FF:000012">
    <property type="entry name" value="Voltage-dependent T-type calcium channel subunit alpha"/>
    <property type="match status" value="1"/>
</dbReference>
<comment type="subunit">
    <text evidence="20">Interacts (via N-terminal cytoplasmic domain) with STAC.</text>
</comment>
<proteinExistence type="inferred from homology"/>
<feature type="transmembrane region" description="Helical" evidence="24">
    <location>
        <begin position="1573"/>
        <end position="1592"/>
    </location>
</feature>
<feature type="transmembrane region" description="Helical" evidence="24">
    <location>
        <begin position="105"/>
        <end position="122"/>
    </location>
</feature>
<dbReference type="FunFam" id="1.10.287.70:FF:000557">
    <property type="entry name" value="Voltage-dependent calcium channel type A subunit alpha-1-like Protein"/>
    <property type="match status" value="1"/>
</dbReference>
<comment type="catalytic activity">
    <reaction evidence="17">
        <text>Ca(2+)(in) = Ca(2+)(out)</text>
        <dbReference type="Rhea" id="RHEA:29671"/>
        <dbReference type="ChEBI" id="CHEBI:29108"/>
    </reaction>
</comment>
<evidence type="ECO:0000256" key="2">
    <source>
        <dbReference type="ARBA" id="ARBA00022448"/>
    </source>
</evidence>
<feature type="transmembrane region" description="Helical" evidence="24">
    <location>
        <begin position="1193"/>
        <end position="1213"/>
    </location>
</feature>
<name>A0A8C9VJU5_SCLFO</name>
<reference evidence="26" key="3">
    <citation type="submission" date="2025-09" db="UniProtKB">
        <authorList>
            <consortium name="Ensembl"/>
        </authorList>
    </citation>
    <scope>IDENTIFICATION</scope>
</reference>
<evidence type="ECO:0000256" key="9">
    <source>
        <dbReference type="ARBA" id="ARBA00022833"/>
    </source>
</evidence>
<feature type="transmembrane region" description="Helical" evidence="24">
    <location>
        <begin position="1257"/>
        <end position="1279"/>
    </location>
</feature>
<feature type="transmembrane region" description="Helical" evidence="24">
    <location>
        <begin position="230"/>
        <end position="254"/>
    </location>
</feature>
<dbReference type="FunFam" id="1.10.287.70:FF:000014">
    <property type="entry name" value="Voltage-dependent T-type calcium channel subunit alpha"/>
    <property type="match status" value="1"/>
</dbReference>
<feature type="compositionally biased region" description="Basic and acidic residues" evidence="23">
    <location>
        <begin position="2100"/>
        <end position="2109"/>
    </location>
</feature>
<feature type="region of interest" description="Disordered" evidence="23">
    <location>
        <begin position="901"/>
        <end position="1031"/>
    </location>
</feature>
<dbReference type="InterPro" id="IPR005821">
    <property type="entry name" value="Ion_trans_dom"/>
</dbReference>
<evidence type="ECO:0000256" key="6">
    <source>
        <dbReference type="ARBA" id="ARBA00022692"/>
    </source>
</evidence>
<evidence type="ECO:0000256" key="3">
    <source>
        <dbReference type="ARBA" id="ARBA00022475"/>
    </source>
</evidence>
<comment type="subcellular location">
    <subcellularLocation>
        <location evidence="1">Cell membrane</location>
        <topology evidence="1">Multi-pass membrane protein</topology>
    </subcellularLocation>
</comment>
<gene>
    <name evidence="26" type="primary">LOC108941609</name>
</gene>
<feature type="compositionally biased region" description="Basic residues" evidence="23">
    <location>
        <begin position="503"/>
        <end position="515"/>
    </location>
</feature>
<feature type="compositionally biased region" description="Low complexity" evidence="23">
    <location>
        <begin position="45"/>
        <end position="59"/>
    </location>
</feature>
<feature type="region of interest" description="Disordered" evidence="23">
    <location>
        <begin position="1"/>
        <end position="64"/>
    </location>
</feature>
<evidence type="ECO:0000256" key="19">
    <source>
        <dbReference type="ARBA" id="ARBA00060984"/>
    </source>
</evidence>
<keyword evidence="8" id="KW-0677">Repeat</keyword>
<feature type="transmembrane region" description="Helical" evidence="24">
    <location>
        <begin position="746"/>
        <end position="768"/>
    </location>
</feature>
<feature type="region of interest" description="Disordered" evidence="23">
    <location>
        <begin position="488"/>
        <end position="515"/>
    </location>
</feature>
<dbReference type="FunFam" id="1.10.287.70:FF:000018">
    <property type="entry name" value="Voltage-dependent T-type calcium channel subunit alpha"/>
    <property type="match status" value="1"/>
</dbReference>
<evidence type="ECO:0000313" key="27">
    <source>
        <dbReference type="Proteomes" id="UP000694397"/>
    </source>
</evidence>
<evidence type="ECO:0000256" key="10">
    <source>
        <dbReference type="ARBA" id="ARBA00022837"/>
    </source>
</evidence>
<feature type="domain" description="Ion transport" evidence="25">
    <location>
        <begin position="624"/>
        <end position="852"/>
    </location>
</feature>
<keyword evidence="10" id="KW-0106">Calcium</keyword>
<feature type="region of interest" description="Disordered" evidence="23">
    <location>
        <begin position="1392"/>
        <end position="1414"/>
    </location>
</feature>
<evidence type="ECO:0000256" key="15">
    <source>
        <dbReference type="ARBA" id="ARBA00023180"/>
    </source>
</evidence>
<keyword evidence="12 24" id="KW-1133">Transmembrane helix</keyword>
<evidence type="ECO:0000256" key="4">
    <source>
        <dbReference type="ARBA" id="ARBA00022568"/>
    </source>
</evidence>
<comment type="function">
    <text evidence="18">Voltage-sensitive calcium channel that gives rise to T-type calcium currents. T-type calcium channels belong to the 'low-voltage activated (LVA)' group. A particularity of this type of channel is an opening at quite negative potentials, and a voltage-dependent inactivation. T-type channels serve pacemaking functions in both central neurons and cardiac nodal cells and support calcium signaling in secretory cells and vascular smooth muscle. They may also be involved in the modulation of firing patterns of neurons. In the adrenal zona glomerulosa, participates in the signaling pathway leading to aldosterone production in response to either AGT/angiotensin II, or hyperkalemia.</text>
</comment>
<keyword evidence="13" id="KW-0406">Ion transport</keyword>
<keyword evidence="27" id="KW-1185">Reference proteome</keyword>
<dbReference type="FunFam" id="1.20.120.350:FF:000007">
    <property type="entry name" value="Voltage-dependent T-type calcium channel subunit alpha"/>
    <property type="match status" value="1"/>
</dbReference>
<evidence type="ECO:0000256" key="24">
    <source>
        <dbReference type="SAM" id="Phobius"/>
    </source>
</evidence>
<feature type="domain" description="Ion transport" evidence="25">
    <location>
        <begin position="1120"/>
        <end position="1392"/>
    </location>
</feature>
<dbReference type="SUPFAM" id="SSF81324">
    <property type="entry name" value="Voltage-gated potassium channels"/>
    <property type="match status" value="4"/>
</dbReference>
<evidence type="ECO:0000256" key="13">
    <source>
        <dbReference type="ARBA" id="ARBA00023065"/>
    </source>
</evidence>
<keyword evidence="15" id="KW-0325">Glycoprotein</keyword>
<dbReference type="Proteomes" id="UP000694397">
    <property type="component" value="Chromosome 8"/>
</dbReference>
<evidence type="ECO:0000313" key="26">
    <source>
        <dbReference type="Ensembl" id="ENSSFOP00015057810.1"/>
    </source>
</evidence>
<evidence type="ECO:0000259" key="25">
    <source>
        <dbReference type="Pfam" id="PF00520"/>
    </source>
</evidence>
<dbReference type="Pfam" id="PF00520">
    <property type="entry name" value="Ion_trans"/>
    <property type="match status" value="4"/>
</dbReference>
<evidence type="ECO:0000256" key="22">
    <source>
        <dbReference type="ARBA" id="ARBA00078682"/>
    </source>
</evidence>
<dbReference type="InterPro" id="IPR027359">
    <property type="entry name" value="Volt_channel_dom_sf"/>
</dbReference>
<dbReference type="GO" id="GO:0098703">
    <property type="term" value="P:calcium ion import across plasma membrane"/>
    <property type="evidence" value="ECO:0007669"/>
    <property type="project" value="TreeGrafter"/>
</dbReference>
<keyword evidence="14 24" id="KW-0472">Membrane</keyword>
<evidence type="ECO:0000256" key="7">
    <source>
        <dbReference type="ARBA" id="ARBA00022723"/>
    </source>
</evidence>
<dbReference type="FunFam" id="1.20.120.350:FF:000009">
    <property type="entry name" value="Voltage-dependent T-type calcium channel subunit alpha"/>
    <property type="match status" value="1"/>
</dbReference>
<dbReference type="FunFam" id="1.10.287.70:FF:000053">
    <property type="entry name" value="Voltage-dependent T-type calcium channel subunit alpha"/>
    <property type="match status" value="1"/>
</dbReference>
<dbReference type="FunFam" id="1.10.287.70:FF:000054">
    <property type="entry name" value="Voltage-dependent T-type calcium channel subunit alpha"/>
    <property type="match status" value="1"/>
</dbReference>
<feature type="region of interest" description="Disordered" evidence="23">
    <location>
        <begin position="1741"/>
        <end position="1803"/>
    </location>
</feature>
<evidence type="ECO:0000256" key="20">
    <source>
        <dbReference type="ARBA" id="ARBA00063857"/>
    </source>
</evidence>
<dbReference type="PRINTS" id="PR01629">
    <property type="entry name" value="TVDCCALPHA1"/>
</dbReference>
<organism evidence="26 27">
    <name type="scientific">Scleropages formosus</name>
    <name type="common">Asian bonytongue</name>
    <name type="synonym">Osteoglossum formosum</name>
    <dbReference type="NCBI Taxonomy" id="113540"/>
    <lineage>
        <taxon>Eukaryota</taxon>
        <taxon>Metazoa</taxon>
        <taxon>Chordata</taxon>
        <taxon>Craniata</taxon>
        <taxon>Vertebrata</taxon>
        <taxon>Euteleostomi</taxon>
        <taxon>Actinopterygii</taxon>
        <taxon>Neopterygii</taxon>
        <taxon>Teleostei</taxon>
        <taxon>Osteoglossocephala</taxon>
        <taxon>Osteoglossomorpha</taxon>
        <taxon>Osteoglossiformes</taxon>
        <taxon>Osteoglossidae</taxon>
        <taxon>Scleropages</taxon>
    </lineage>
</organism>
<feature type="region of interest" description="Disordered" evidence="23">
    <location>
        <begin position="1957"/>
        <end position="2109"/>
    </location>
</feature>
<evidence type="ECO:0000256" key="11">
    <source>
        <dbReference type="ARBA" id="ARBA00022882"/>
    </source>
</evidence>
<evidence type="ECO:0000256" key="5">
    <source>
        <dbReference type="ARBA" id="ARBA00022673"/>
    </source>
</evidence>
<feature type="transmembrane region" description="Helical" evidence="24">
    <location>
        <begin position="394"/>
        <end position="419"/>
    </location>
</feature>
<feature type="compositionally biased region" description="Basic and acidic residues" evidence="23">
    <location>
        <begin position="1392"/>
        <end position="1405"/>
    </location>
</feature>
<dbReference type="GO" id="GO:0005891">
    <property type="term" value="C:voltage-gated calcium channel complex"/>
    <property type="evidence" value="ECO:0007669"/>
    <property type="project" value="InterPro"/>
</dbReference>
<keyword evidence="2" id="KW-0813">Transport</keyword>
<keyword evidence="3" id="KW-1003">Cell membrane</keyword>
<reference evidence="26" key="2">
    <citation type="submission" date="2025-08" db="UniProtKB">
        <authorList>
            <consortium name="Ensembl"/>
        </authorList>
    </citation>
    <scope>IDENTIFICATION</scope>
</reference>
<dbReference type="InterPro" id="IPR005445">
    <property type="entry name" value="VDCC_T_a1"/>
</dbReference>
<feature type="compositionally biased region" description="Basic and acidic residues" evidence="23">
    <location>
        <begin position="985"/>
        <end position="995"/>
    </location>
</feature>
<dbReference type="GO" id="GO:0046872">
    <property type="term" value="F:metal ion binding"/>
    <property type="evidence" value="ECO:0007669"/>
    <property type="project" value="UniProtKB-KW"/>
</dbReference>
<evidence type="ECO:0000256" key="17">
    <source>
        <dbReference type="ARBA" id="ARBA00036634"/>
    </source>
</evidence>
<feature type="domain" description="Ion transport" evidence="25">
    <location>
        <begin position="107"/>
        <end position="430"/>
    </location>
</feature>
<feature type="compositionally biased region" description="Low complexity" evidence="23">
    <location>
        <begin position="2039"/>
        <end position="2061"/>
    </location>
</feature>
<feature type="transmembrane region" description="Helical" evidence="24">
    <location>
        <begin position="1472"/>
        <end position="1495"/>
    </location>
</feature>
<feature type="transmembrane region" description="Helical" evidence="24">
    <location>
        <begin position="1439"/>
        <end position="1460"/>
    </location>
</feature>
<evidence type="ECO:0000256" key="8">
    <source>
        <dbReference type="ARBA" id="ARBA00022737"/>
    </source>
</evidence>
<dbReference type="Gene3D" id="1.20.120.350">
    <property type="entry name" value="Voltage-gated potassium channels. Chain C"/>
    <property type="match status" value="4"/>
</dbReference>
<evidence type="ECO:0000256" key="1">
    <source>
        <dbReference type="ARBA" id="ARBA00004651"/>
    </source>
</evidence>
<dbReference type="PANTHER" id="PTHR45628:SF37">
    <property type="entry name" value="VOLTAGE-DEPENDENT T-TYPE CALCIUM CHANNEL SUBUNIT ALPHA-1H"/>
    <property type="match status" value="1"/>
</dbReference>
<keyword evidence="4" id="KW-0109">Calcium transport</keyword>
<feature type="transmembrane region" description="Helical" evidence="24">
    <location>
        <begin position="1359"/>
        <end position="1382"/>
    </location>
</feature>
<evidence type="ECO:0000256" key="23">
    <source>
        <dbReference type="SAM" id="MobiDB-lite"/>
    </source>
</evidence>
<dbReference type="FunFam" id="1.20.120.350:FF:000008">
    <property type="entry name" value="Voltage-dependent T-type calcium channel subunit alpha"/>
    <property type="match status" value="1"/>
</dbReference>
<reference evidence="26 27" key="1">
    <citation type="submission" date="2019-04" db="EMBL/GenBank/DDBJ databases">
        <authorList>
            <consortium name="Wellcome Sanger Institute Data Sharing"/>
        </authorList>
    </citation>
    <scope>NUCLEOTIDE SEQUENCE [LARGE SCALE GENOMIC DNA]</scope>
</reference>
<feature type="transmembrane region" description="Helical" evidence="24">
    <location>
        <begin position="625"/>
        <end position="643"/>
    </location>
</feature>
<keyword evidence="16" id="KW-0407">Ion channel</keyword>
<keyword evidence="7" id="KW-0479">Metal-binding</keyword>
<keyword evidence="9" id="KW-0862">Zinc</keyword>
<feature type="compositionally biased region" description="Low complexity" evidence="23">
    <location>
        <begin position="949"/>
        <end position="981"/>
    </location>
</feature>
<feature type="transmembrane region" description="Helical" evidence="24">
    <location>
        <begin position="1160"/>
        <end position="1181"/>
    </location>
</feature>
<feature type="domain" description="Ion transport" evidence="25">
    <location>
        <begin position="1438"/>
        <end position="1690"/>
    </location>
</feature>
<dbReference type="Gene3D" id="1.10.287.70">
    <property type="match status" value="4"/>
</dbReference>
<dbReference type="GO" id="GO:0008331">
    <property type="term" value="F:high voltage-gated calcium channel activity"/>
    <property type="evidence" value="ECO:0007669"/>
    <property type="project" value="TreeGrafter"/>
</dbReference>
<accession>A0A8C9VJU5</accession>
<keyword evidence="5" id="KW-0107">Calcium channel</keyword>
<dbReference type="GeneTree" id="ENSGT00940000156666"/>
<keyword evidence="11" id="KW-0851">Voltage-gated channel</keyword>
<evidence type="ECO:0000256" key="18">
    <source>
        <dbReference type="ARBA" id="ARBA00055553"/>
    </source>
</evidence>
<dbReference type="PANTHER" id="PTHR45628">
    <property type="entry name" value="VOLTAGE-DEPENDENT CALCIUM CHANNEL TYPE A SUBUNIT ALPHA-1"/>
    <property type="match status" value="1"/>
</dbReference>
<dbReference type="Ensembl" id="ENSSFOT00015046270.1">
    <property type="protein sequence ID" value="ENSSFOP00015057810.1"/>
    <property type="gene ID" value="ENSSFOG00015033102.1"/>
</dbReference>
<feature type="transmembrane region" description="Helical" evidence="24">
    <location>
        <begin position="143"/>
        <end position="162"/>
    </location>
</feature>